<keyword evidence="1" id="KW-0732">Signal</keyword>
<dbReference type="InParanoid" id="A0A7J8J6K6"/>
<feature type="chain" id="PRO_5029655942" evidence="1">
    <location>
        <begin position="19"/>
        <end position="124"/>
    </location>
</feature>
<sequence>MCPFTSMFLSLSLPPTLSVQKMEKYPRVRIKTKNKTRNRDLALAGLAQQWEHQPTVQRDPGSVPARARTSVAVCPPCWLGCMGGSHSVCPFHVDVSLSLFLSLPPTLSEQKMEKCPRVRIKKKK</sequence>
<dbReference type="EMBL" id="JACASF010000002">
    <property type="protein sequence ID" value="KAF6492484.1"/>
    <property type="molecule type" value="Genomic_DNA"/>
</dbReference>
<name>A0A7J8J6K6_MOLMO</name>
<comment type="caution">
    <text evidence="2">The sequence shown here is derived from an EMBL/GenBank/DDBJ whole genome shotgun (WGS) entry which is preliminary data.</text>
</comment>
<reference evidence="2 3" key="1">
    <citation type="journal article" date="2020" name="Nature">
        <title>Six reference-quality genomes reveal evolution of bat adaptations.</title>
        <authorList>
            <person name="Jebb D."/>
            <person name="Huang Z."/>
            <person name="Pippel M."/>
            <person name="Hughes G.M."/>
            <person name="Lavrichenko K."/>
            <person name="Devanna P."/>
            <person name="Winkler S."/>
            <person name="Jermiin L.S."/>
            <person name="Skirmuntt E.C."/>
            <person name="Katzourakis A."/>
            <person name="Burkitt-Gray L."/>
            <person name="Ray D.A."/>
            <person name="Sullivan K.A.M."/>
            <person name="Roscito J.G."/>
            <person name="Kirilenko B.M."/>
            <person name="Davalos L.M."/>
            <person name="Corthals A.P."/>
            <person name="Power M.L."/>
            <person name="Jones G."/>
            <person name="Ransome R.D."/>
            <person name="Dechmann D.K.N."/>
            <person name="Locatelli A.G."/>
            <person name="Puechmaille S.J."/>
            <person name="Fedrigo O."/>
            <person name="Jarvis E.D."/>
            <person name="Hiller M."/>
            <person name="Vernes S.C."/>
            <person name="Myers E.W."/>
            <person name="Teeling E.C."/>
        </authorList>
    </citation>
    <scope>NUCLEOTIDE SEQUENCE [LARGE SCALE GENOMIC DNA]</scope>
    <source>
        <strain evidence="2">MMolMol1</strain>
        <tissue evidence="2">Muscle</tissue>
    </source>
</reference>
<gene>
    <name evidence="2" type="ORF">HJG59_009676</name>
</gene>
<dbReference type="Proteomes" id="UP000550707">
    <property type="component" value="Unassembled WGS sequence"/>
</dbReference>
<keyword evidence="3" id="KW-1185">Reference proteome</keyword>
<protein>
    <submittedName>
        <fullName evidence="2">Uncharacterized protein</fullName>
    </submittedName>
</protein>
<dbReference type="AlphaFoldDB" id="A0A7J8J6K6"/>
<evidence type="ECO:0000313" key="2">
    <source>
        <dbReference type="EMBL" id="KAF6492484.1"/>
    </source>
</evidence>
<proteinExistence type="predicted"/>
<evidence type="ECO:0000313" key="3">
    <source>
        <dbReference type="Proteomes" id="UP000550707"/>
    </source>
</evidence>
<organism evidence="2 3">
    <name type="scientific">Molossus molossus</name>
    <name type="common">Pallas' mastiff bat</name>
    <name type="synonym">Vespertilio molossus</name>
    <dbReference type="NCBI Taxonomy" id="27622"/>
    <lineage>
        <taxon>Eukaryota</taxon>
        <taxon>Metazoa</taxon>
        <taxon>Chordata</taxon>
        <taxon>Craniata</taxon>
        <taxon>Vertebrata</taxon>
        <taxon>Euteleostomi</taxon>
        <taxon>Mammalia</taxon>
        <taxon>Eutheria</taxon>
        <taxon>Laurasiatheria</taxon>
        <taxon>Chiroptera</taxon>
        <taxon>Yangochiroptera</taxon>
        <taxon>Molossidae</taxon>
        <taxon>Molossus</taxon>
    </lineage>
</organism>
<accession>A0A7J8J6K6</accession>
<evidence type="ECO:0000256" key="1">
    <source>
        <dbReference type="SAM" id="SignalP"/>
    </source>
</evidence>
<feature type="signal peptide" evidence="1">
    <location>
        <begin position="1"/>
        <end position="18"/>
    </location>
</feature>